<feature type="non-terminal residue" evidence="1">
    <location>
        <position position="132"/>
    </location>
</feature>
<gene>
    <name evidence="1" type="ORF">RPERSI_LOCUS15527</name>
</gene>
<dbReference type="EMBL" id="CAJVQC010037363">
    <property type="protein sequence ID" value="CAG8763641.1"/>
    <property type="molecule type" value="Genomic_DNA"/>
</dbReference>
<feature type="non-terminal residue" evidence="1">
    <location>
        <position position="1"/>
    </location>
</feature>
<dbReference type="Proteomes" id="UP000789920">
    <property type="component" value="Unassembled WGS sequence"/>
</dbReference>
<organism evidence="1 2">
    <name type="scientific">Racocetra persica</name>
    <dbReference type="NCBI Taxonomy" id="160502"/>
    <lineage>
        <taxon>Eukaryota</taxon>
        <taxon>Fungi</taxon>
        <taxon>Fungi incertae sedis</taxon>
        <taxon>Mucoromycota</taxon>
        <taxon>Glomeromycotina</taxon>
        <taxon>Glomeromycetes</taxon>
        <taxon>Diversisporales</taxon>
        <taxon>Gigasporaceae</taxon>
        <taxon>Racocetra</taxon>
    </lineage>
</organism>
<accession>A0ACA9QUL2</accession>
<comment type="caution">
    <text evidence="1">The sequence shown here is derived from an EMBL/GenBank/DDBJ whole genome shotgun (WGS) entry which is preliminary data.</text>
</comment>
<name>A0ACA9QUL2_9GLOM</name>
<keyword evidence="2" id="KW-1185">Reference proteome</keyword>
<sequence>SASSYATSALTLTNTKVLKLSLYTTSKIQPIDASIIASFKLHYRHMQLQRAIDHDEARESDIYQIDQLQAMKWIKVAWGEIFLYMKIISPHDEDGMPIDPLPLYEDEMSVVLPSFVENVEDLLVEDMEENLF</sequence>
<protein>
    <submittedName>
        <fullName evidence="1">17922_t:CDS:1</fullName>
    </submittedName>
</protein>
<reference evidence="1" key="1">
    <citation type="submission" date="2021-06" db="EMBL/GenBank/DDBJ databases">
        <authorList>
            <person name="Kallberg Y."/>
            <person name="Tangrot J."/>
            <person name="Rosling A."/>
        </authorList>
    </citation>
    <scope>NUCLEOTIDE SEQUENCE</scope>
    <source>
        <strain evidence="1">MA461A</strain>
    </source>
</reference>
<evidence type="ECO:0000313" key="1">
    <source>
        <dbReference type="EMBL" id="CAG8763641.1"/>
    </source>
</evidence>
<evidence type="ECO:0000313" key="2">
    <source>
        <dbReference type="Proteomes" id="UP000789920"/>
    </source>
</evidence>
<proteinExistence type="predicted"/>